<dbReference type="Pfam" id="PF00106">
    <property type="entry name" value="adh_short"/>
    <property type="match status" value="1"/>
</dbReference>
<dbReference type="GO" id="GO:0016616">
    <property type="term" value="F:oxidoreductase activity, acting on the CH-OH group of donors, NAD or NADP as acceptor"/>
    <property type="evidence" value="ECO:0007669"/>
    <property type="project" value="UniProtKB-ARBA"/>
</dbReference>
<organism evidence="4 5">
    <name type="scientific">Acinetobacter baumannii</name>
    <dbReference type="NCBI Taxonomy" id="470"/>
    <lineage>
        <taxon>Bacteria</taxon>
        <taxon>Pseudomonadati</taxon>
        <taxon>Pseudomonadota</taxon>
        <taxon>Gammaproteobacteria</taxon>
        <taxon>Moraxellales</taxon>
        <taxon>Moraxellaceae</taxon>
        <taxon>Acinetobacter</taxon>
        <taxon>Acinetobacter calcoaceticus/baumannii complex</taxon>
    </lineage>
</organism>
<dbReference type="RefSeq" id="WP_111034590.1">
    <property type="nucleotide sequence ID" value="NZ_QKWF01000225.1"/>
</dbReference>
<dbReference type="PANTHER" id="PTHR42901:SF1">
    <property type="entry name" value="ALCOHOL DEHYDROGENASE"/>
    <property type="match status" value="1"/>
</dbReference>
<evidence type="ECO:0000313" key="4">
    <source>
        <dbReference type="EMBL" id="PZM10713.1"/>
    </source>
</evidence>
<protein>
    <submittedName>
        <fullName evidence="4">NAD(P)-dependent oxidoreductase</fullName>
    </submittedName>
</protein>
<dbReference type="CDD" id="cd05346">
    <property type="entry name" value="SDR_c5"/>
    <property type="match status" value="1"/>
</dbReference>
<evidence type="ECO:0000256" key="3">
    <source>
        <dbReference type="RuleBase" id="RU000363"/>
    </source>
</evidence>
<proteinExistence type="inferred from homology"/>
<keyword evidence="2" id="KW-0560">Oxidoreductase</keyword>
<name>A0A3F3MJ70_ACIBA</name>
<dbReference type="Proteomes" id="UP000248662">
    <property type="component" value="Unassembled WGS sequence"/>
</dbReference>
<evidence type="ECO:0000256" key="1">
    <source>
        <dbReference type="ARBA" id="ARBA00006484"/>
    </source>
</evidence>
<dbReference type="EMBL" id="QKWF01000225">
    <property type="protein sequence ID" value="PZM10713.1"/>
    <property type="molecule type" value="Genomic_DNA"/>
</dbReference>
<evidence type="ECO:0000256" key="2">
    <source>
        <dbReference type="ARBA" id="ARBA00023002"/>
    </source>
</evidence>
<dbReference type="SUPFAM" id="SSF51735">
    <property type="entry name" value="NAD(P)-binding Rossmann-fold domains"/>
    <property type="match status" value="1"/>
</dbReference>
<dbReference type="InterPro" id="IPR002347">
    <property type="entry name" value="SDR_fam"/>
</dbReference>
<sequence length="262" mass="28759">MSRVLSFKSLCNKAVTGASAGFGYSISKKLIESGYKVIGCGRRAEKLEELQKQLGENFYPLVFDMTDTAENINNLFKELPNEFQIDQIDLLVNNAGLALGLEPADKADLDDWYTMIDTNVKGLVTVTRLILPSMVKKKSGLIINMGSIAGTYPYPGGNVYGATKAFVEQFSLNLRADLAGTGVRVTNIEPGLCGGTEFSLVRFKGDQEKANSLYDKKNPILPEDIANTVAWIASQPPHININRIEMMPTTQTFNPLKVVEVE</sequence>
<comment type="similarity">
    <text evidence="1 3">Belongs to the short-chain dehydrogenases/reductases (SDR) family.</text>
</comment>
<dbReference type="InterPro" id="IPR020904">
    <property type="entry name" value="Sc_DH/Rdtase_CS"/>
</dbReference>
<dbReference type="PANTHER" id="PTHR42901">
    <property type="entry name" value="ALCOHOL DEHYDROGENASE"/>
    <property type="match status" value="1"/>
</dbReference>
<dbReference type="FunFam" id="3.40.50.720:FF:000047">
    <property type="entry name" value="NADP-dependent L-serine/L-allo-threonine dehydrogenase"/>
    <property type="match status" value="1"/>
</dbReference>
<gene>
    <name evidence="4" type="ORF">DOL94_17025</name>
</gene>
<dbReference type="PROSITE" id="PS00061">
    <property type="entry name" value="ADH_SHORT"/>
    <property type="match status" value="1"/>
</dbReference>
<dbReference type="AlphaFoldDB" id="A0A3F3MJ70"/>
<reference evidence="4 5" key="1">
    <citation type="submission" date="2018-06" db="EMBL/GenBank/DDBJ databases">
        <title>Carbapenemase-producing Acinetobacter spp. from environmental sources in an hospital from French Polynesia.</title>
        <authorList>
            <person name="Bonnin R.A."/>
            <person name="Levy M."/>
            <person name="Cuzon G."/>
            <person name="Dortet L."/>
            <person name="Naas T."/>
        </authorList>
    </citation>
    <scope>NUCLEOTIDE SEQUENCE [LARGE SCALE GENOMIC DNA]</scope>
    <source>
        <strain evidence="4 5">R10</strain>
    </source>
</reference>
<accession>A0A3F3MJ70</accession>
<comment type="caution">
    <text evidence="4">The sequence shown here is derived from an EMBL/GenBank/DDBJ whole genome shotgun (WGS) entry which is preliminary data.</text>
</comment>
<dbReference type="Gene3D" id="3.40.50.720">
    <property type="entry name" value="NAD(P)-binding Rossmann-like Domain"/>
    <property type="match status" value="1"/>
</dbReference>
<dbReference type="InterPro" id="IPR036291">
    <property type="entry name" value="NAD(P)-bd_dom_sf"/>
</dbReference>
<dbReference type="PRINTS" id="PR00080">
    <property type="entry name" value="SDRFAMILY"/>
</dbReference>
<dbReference type="PRINTS" id="PR00081">
    <property type="entry name" value="GDHRDH"/>
</dbReference>
<evidence type="ECO:0000313" key="5">
    <source>
        <dbReference type="Proteomes" id="UP000248662"/>
    </source>
</evidence>